<reference evidence="1 2" key="1">
    <citation type="journal article" date="2019" name="J Genomics">
        <title>The Draft Genome of a Hydrogen-producing Cyanobacterium, Arthrospira platensis NIES-46.</title>
        <authorList>
            <person name="Suzuki S."/>
            <person name="Yamaguchi H."/>
            <person name="Kawachi M."/>
        </authorList>
    </citation>
    <scope>NUCLEOTIDE SEQUENCE [LARGE SCALE GENOMIC DNA]</scope>
    <source>
        <strain evidence="1 2">NIES-46</strain>
    </source>
</reference>
<sequence>MNLSLTPEIEQRIAAQLNPGHDQSTHEVILAALELLDQRQQ</sequence>
<protein>
    <recommendedName>
        <fullName evidence="3">CopG family transcriptional regulator</fullName>
    </recommendedName>
</protein>
<accession>A0A5M3T6V9</accession>
<evidence type="ECO:0000313" key="1">
    <source>
        <dbReference type="EMBL" id="GCE93536.1"/>
    </source>
</evidence>
<dbReference type="Proteomes" id="UP000326169">
    <property type="component" value="Unassembled WGS sequence"/>
</dbReference>
<comment type="caution">
    <text evidence="1">The sequence shown here is derived from an EMBL/GenBank/DDBJ whole genome shotgun (WGS) entry which is preliminary data.</text>
</comment>
<gene>
    <name evidence="1" type="ORF">NIES46_15870</name>
</gene>
<dbReference type="RefSeq" id="WP_286133244.1">
    <property type="nucleotide sequence ID" value="NZ_BIMW01000074.1"/>
</dbReference>
<evidence type="ECO:0000313" key="2">
    <source>
        <dbReference type="Proteomes" id="UP000326169"/>
    </source>
</evidence>
<evidence type="ECO:0008006" key="3">
    <source>
        <dbReference type="Google" id="ProtNLM"/>
    </source>
</evidence>
<name>A0A5M3T6V9_LIMPL</name>
<dbReference type="EMBL" id="BIMW01000074">
    <property type="protein sequence ID" value="GCE93536.1"/>
    <property type="molecule type" value="Genomic_DNA"/>
</dbReference>
<organism evidence="1 2">
    <name type="scientific">Limnospira platensis NIES-46</name>
    <dbReference type="NCBI Taxonomy" id="1236695"/>
    <lineage>
        <taxon>Bacteria</taxon>
        <taxon>Bacillati</taxon>
        <taxon>Cyanobacteriota</taxon>
        <taxon>Cyanophyceae</taxon>
        <taxon>Oscillatoriophycideae</taxon>
        <taxon>Oscillatoriales</taxon>
        <taxon>Sirenicapillariaceae</taxon>
        <taxon>Limnospira</taxon>
    </lineage>
</organism>
<keyword evidence="2" id="KW-1185">Reference proteome</keyword>
<proteinExistence type="predicted"/>
<dbReference type="GeneID" id="301686048"/>